<protein>
    <submittedName>
        <fullName evidence="1">Uncharacterized protein</fullName>
    </submittedName>
</protein>
<dbReference type="OMA" id="KSAGAWE"/>
<dbReference type="Proteomes" id="UP000001745">
    <property type="component" value="Unassembled WGS sequence"/>
</dbReference>
<name>B8LZC6_TALSN</name>
<sequence>MITVTEGQAHAFYVLKYEANRSGSSLVVPSDQWKLLRSRLNNPNHPANSGSLIIPIPGIDKMMVTTQQQVQAGIKHFEKGKSSPREEPTNGQVPDLMSRRIIKKVLQEGVLYLLAVNLPSDDEVQESVTQLEHIIAGVETTVFSQ</sequence>
<dbReference type="AlphaFoldDB" id="B8LZC6"/>
<evidence type="ECO:0000313" key="1">
    <source>
        <dbReference type="EMBL" id="EED21679.1"/>
    </source>
</evidence>
<accession>B8LZC6</accession>
<dbReference type="HOGENOM" id="CLU_1788105_0_0_1"/>
<dbReference type="GeneID" id="8104882"/>
<proteinExistence type="predicted"/>
<gene>
    <name evidence="1" type="ORF">TSTA_089150</name>
</gene>
<organism evidence="1 2">
    <name type="scientific">Talaromyces stipitatus (strain ATCC 10500 / CBS 375.48 / QM 6759 / NRRL 1006)</name>
    <name type="common">Penicillium stipitatum</name>
    <dbReference type="NCBI Taxonomy" id="441959"/>
    <lineage>
        <taxon>Eukaryota</taxon>
        <taxon>Fungi</taxon>
        <taxon>Dikarya</taxon>
        <taxon>Ascomycota</taxon>
        <taxon>Pezizomycotina</taxon>
        <taxon>Eurotiomycetes</taxon>
        <taxon>Eurotiomycetidae</taxon>
        <taxon>Eurotiales</taxon>
        <taxon>Trichocomaceae</taxon>
        <taxon>Talaromyces</taxon>
        <taxon>Talaromyces sect. Talaromyces</taxon>
    </lineage>
</organism>
<dbReference type="InParanoid" id="B8LZC6"/>
<dbReference type="OrthoDB" id="3433125at2759"/>
<dbReference type="EMBL" id="EQ962653">
    <property type="protein sequence ID" value="EED21679.1"/>
    <property type="molecule type" value="Genomic_DNA"/>
</dbReference>
<dbReference type="eggNOG" id="ENOG502RPSE">
    <property type="taxonomic scope" value="Eukaryota"/>
</dbReference>
<dbReference type="VEuPathDB" id="FungiDB:TSTA_089150"/>
<dbReference type="RefSeq" id="XP_002478642.1">
    <property type="nucleotide sequence ID" value="XM_002478597.1"/>
</dbReference>
<reference evidence="2" key="1">
    <citation type="journal article" date="2015" name="Genome Announc.">
        <title>Genome sequence of the AIDS-associated pathogen Penicillium marneffei (ATCC18224) and its near taxonomic relative Talaromyces stipitatus (ATCC10500).</title>
        <authorList>
            <person name="Nierman W.C."/>
            <person name="Fedorova-Abrams N.D."/>
            <person name="Andrianopoulos A."/>
        </authorList>
    </citation>
    <scope>NUCLEOTIDE SEQUENCE [LARGE SCALE GENOMIC DNA]</scope>
    <source>
        <strain evidence="2">ATCC 10500 / CBS 375.48 / QM 6759 / NRRL 1006</strain>
    </source>
</reference>
<keyword evidence="2" id="KW-1185">Reference proteome</keyword>
<evidence type="ECO:0000313" key="2">
    <source>
        <dbReference type="Proteomes" id="UP000001745"/>
    </source>
</evidence>
<dbReference type="PhylomeDB" id="B8LZC6"/>